<name>A0A9D2IFG8_9FIRM</name>
<dbReference type="SUPFAM" id="SSF52218">
    <property type="entry name" value="Flavoproteins"/>
    <property type="match status" value="1"/>
</dbReference>
<dbReference type="PANTHER" id="PTHR43278:SF2">
    <property type="entry name" value="IRON-SULFUR FLAVOPROTEIN"/>
    <property type="match status" value="1"/>
</dbReference>
<comment type="caution">
    <text evidence="4">The sequence shown here is derived from an EMBL/GenBank/DDBJ whole genome shotgun (WGS) entry which is preliminary data.</text>
</comment>
<dbReference type="AlphaFoldDB" id="A0A9D2IFG8"/>
<dbReference type="Proteomes" id="UP000824024">
    <property type="component" value="Unassembled WGS sequence"/>
</dbReference>
<dbReference type="GO" id="GO:0016491">
    <property type="term" value="F:oxidoreductase activity"/>
    <property type="evidence" value="ECO:0007669"/>
    <property type="project" value="InterPro"/>
</dbReference>
<evidence type="ECO:0000256" key="1">
    <source>
        <dbReference type="ARBA" id="ARBA00022630"/>
    </source>
</evidence>
<dbReference type="InterPro" id="IPR005025">
    <property type="entry name" value="FMN_Rdtase-like_dom"/>
</dbReference>
<reference evidence="4" key="1">
    <citation type="journal article" date="2021" name="PeerJ">
        <title>Extensive microbial diversity within the chicken gut microbiome revealed by metagenomics and culture.</title>
        <authorList>
            <person name="Gilroy R."/>
            <person name="Ravi A."/>
            <person name="Getino M."/>
            <person name="Pursley I."/>
            <person name="Horton D.L."/>
            <person name="Alikhan N.F."/>
            <person name="Baker D."/>
            <person name="Gharbi K."/>
            <person name="Hall N."/>
            <person name="Watson M."/>
            <person name="Adriaenssens E.M."/>
            <person name="Foster-Nyarko E."/>
            <person name="Jarju S."/>
            <person name="Secka A."/>
            <person name="Antonio M."/>
            <person name="Oren A."/>
            <person name="Chaudhuri R.R."/>
            <person name="La Ragione R."/>
            <person name="Hildebrand F."/>
            <person name="Pallen M.J."/>
        </authorList>
    </citation>
    <scope>NUCLEOTIDE SEQUENCE</scope>
    <source>
        <strain evidence="4">CHK192-9172</strain>
    </source>
</reference>
<sequence length="223" mass="25837">MKRIYGINGSPRKNKNTAQLIDQALAGAKAAFPQEEVLTERIDLYDLNYTGCRSCFACKRKGGSSYGTCALKDELKHVLEKILESDGVIVGSPIYFQNITGQLHSFYERLMFPYTVYSQDRSGIQEKKIPFGFLYTMNVTRQQFEQARYETFLQTWETLAKNFFGYAGSCYAFNTYQFDDYDKYVSDWFSEKEKAKYKEQHWNEDCRKAYELGKMIAGSGDCK</sequence>
<accession>A0A9D2IFG8</accession>
<dbReference type="PANTHER" id="PTHR43278">
    <property type="entry name" value="NAD(P)H-DEPENDENT FMN-CONTAINING OXIDOREDUCTASE YWQN-RELATED"/>
    <property type="match status" value="1"/>
</dbReference>
<proteinExistence type="predicted"/>
<evidence type="ECO:0000313" key="5">
    <source>
        <dbReference type="Proteomes" id="UP000824024"/>
    </source>
</evidence>
<keyword evidence="2" id="KW-0288">FMN</keyword>
<dbReference type="Gene3D" id="3.40.50.360">
    <property type="match status" value="1"/>
</dbReference>
<evidence type="ECO:0000313" key="4">
    <source>
        <dbReference type="EMBL" id="HIZ07105.1"/>
    </source>
</evidence>
<dbReference type="EMBL" id="DXCH01000117">
    <property type="protein sequence ID" value="HIZ07105.1"/>
    <property type="molecule type" value="Genomic_DNA"/>
</dbReference>
<protein>
    <submittedName>
        <fullName evidence="4">Flavodoxin family protein</fullName>
    </submittedName>
</protein>
<gene>
    <name evidence="4" type="ORF">IAA08_04115</name>
</gene>
<dbReference type="InterPro" id="IPR051796">
    <property type="entry name" value="ISF_SsuE-like"/>
</dbReference>
<dbReference type="InterPro" id="IPR029039">
    <property type="entry name" value="Flavoprotein-like_sf"/>
</dbReference>
<feature type="domain" description="NADPH-dependent FMN reductase-like" evidence="3">
    <location>
        <begin position="3"/>
        <end position="112"/>
    </location>
</feature>
<evidence type="ECO:0000256" key="2">
    <source>
        <dbReference type="ARBA" id="ARBA00022643"/>
    </source>
</evidence>
<evidence type="ECO:0000259" key="3">
    <source>
        <dbReference type="Pfam" id="PF03358"/>
    </source>
</evidence>
<reference evidence="4" key="2">
    <citation type="submission" date="2021-04" db="EMBL/GenBank/DDBJ databases">
        <authorList>
            <person name="Gilroy R."/>
        </authorList>
    </citation>
    <scope>NUCLEOTIDE SEQUENCE</scope>
    <source>
        <strain evidence="4">CHK192-9172</strain>
    </source>
</reference>
<keyword evidence="1" id="KW-0285">Flavoprotein</keyword>
<dbReference type="Pfam" id="PF03358">
    <property type="entry name" value="FMN_red"/>
    <property type="match status" value="1"/>
</dbReference>
<organism evidence="4 5">
    <name type="scientific">Candidatus Eubacterium avistercoris</name>
    <dbReference type="NCBI Taxonomy" id="2838567"/>
    <lineage>
        <taxon>Bacteria</taxon>
        <taxon>Bacillati</taxon>
        <taxon>Bacillota</taxon>
        <taxon>Clostridia</taxon>
        <taxon>Eubacteriales</taxon>
        <taxon>Eubacteriaceae</taxon>
        <taxon>Eubacterium</taxon>
    </lineage>
</organism>